<feature type="region of interest" description="Disordered" evidence="1">
    <location>
        <begin position="1"/>
        <end position="44"/>
    </location>
</feature>
<sequence length="44" mass="4842">AENTEETREQRKATDRHKAPVSSAQGKPEKLISPSLHFNAPATI</sequence>
<accession>A0A3B0YTB3</accession>
<name>A0A3B0YTB3_9ZZZZ</name>
<dbReference type="AlphaFoldDB" id="A0A3B0YTB3"/>
<evidence type="ECO:0000313" key="2">
    <source>
        <dbReference type="EMBL" id="VAW72114.1"/>
    </source>
</evidence>
<proteinExistence type="predicted"/>
<evidence type="ECO:0000256" key="1">
    <source>
        <dbReference type="SAM" id="MobiDB-lite"/>
    </source>
</evidence>
<gene>
    <name evidence="2" type="ORF">MNBD_GAMMA10-1309</name>
</gene>
<feature type="non-terminal residue" evidence="2">
    <location>
        <position position="1"/>
    </location>
</feature>
<dbReference type="EMBL" id="UOFJ01000643">
    <property type="protein sequence ID" value="VAW72114.1"/>
    <property type="molecule type" value="Genomic_DNA"/>
</dbReference>
<organism evidence="2">
    <name type="scientific">hydrothermal vent metagenome</name>
    <dbReference type="NCBI Taxonomy" id="652676"/>
    <lineage>
        <taxon>unclassified sequences</taxon>
        <taxon>metagenomes</taxon>
        <taxon>ecological metagenomes</taxon>
    </lineage>
</organism>
<feature type="compositionally biased region" description="Basic and acidic residues" evidence="1">
    <location>
        <begin position="1"/>
        <end position="18"/>
    </location>
</feature>
<reference evidence="2" key="1">
    <citation type="submission" date="2018-06" db="EMBL/GenBank/DDBJ databases">
        <authorList>
            <person name="Zhirakovskaya E."/>
        </authorList>
    </citation>
    <scope>NUCLEOTIDE SEQUENCE</scope>
</reference>
<protein>
    <submittedName>
        <fullName evidence="2">Uncharacterized protein</fullName>
    </submittedName>
</protein>